<dbReference type="PROSITE" id="PS50095">
    <property type="entry name" value="PLAT"/>
    <property type="match status" value="1"/>
</dbReference>
<evidence type="ECO:0000256" key="6">
    <source>
        <dbReference type="ARBA" id="ARBA00022964"/>
    </source>
</evidence>
<keyword evidence="8" id="KW-0443">Lipid metabolism</keyword>
<dbReference type="Proteomes" id="UP000261600">
    <property type="component" value="Unplaced"/>
</dbReference>
<dbReference type="SMART" id="SM00308">
    <property type="entry name" value="LH2"/>
    <property type="match status" value="1"/>
</dbReference>
<evidence type="ECO:0000313" key="15">
    <source>
        <dbReference type="Proteomes" id="UP000261600"/>
    </source>
</evidence>
<comment type="similarity">
    <text evidence="3">Belongs to the lipoxygenase family.</text>
</comment>
<evidence type="ECO:0000259" key="13">
    <source>
        <dbReference type="PROSITE" id="PS51393"/>
    </source>
</evidence>
<dbReference type="Pfam" id="PF01477">
    <property type="entry name" value="PLAT"/>
    <property type="match status" value="1"/>
</dbReference>
<keyword evidence="9" id="KW-0106">Calcium</keyword>
<sequence length="463" mass="52606">MVNYEVTVFAANHATATTLNNVYIKLVGTDGESKRSWLTGFKRASTLRRTVSSFTVSCPASIGKLVLIELDKQSLLLFPKDSWFPAKVMVKSPEGHTYNFPIYHWIDDREVHCFREGTALRVFEDKHHCTKLSREQELKKRQKDYCWTVFAEGIPHCMKAESALSLPCEVRFSFTRSSELLYTAATGLVELKLKALVGCKKKWTHIDAISQVFSCKRTDISDYVQQHWKEDAFFGYQFLNGVNPMLIRRCTALPSNFPVTDDMVFPSGQCNLADELKNGNIFLCDYKLLDGLTANTVNEKQQYLMAPLVLLHKTPDDNLMPIAIQVRLLHHCLVRQHYCYGPQAPTESGKDCGEDHQDSTALSVEHLPPSHPPPARLFTSLPSGQRFRSVKCRTSRLKNSFFPSVPLGQYQEDHFTEDIPRMLIKCFQAELGVLNAIIKARNKGLKVPYTYMDPVKVENSVSI</sequence>
<keyword evidence="6" id="KW-0223">Dioxygenase</keyword>
<name>A0A3Q3KCC7_MONAL</name>
<dbReference type="PANTHER" id="PTHR11771">
    <property type="entry name" value="LIPOXYGENASE"/>
    <property type="match status" value="1"/>
</dbReference>
<dbReference type="AlphaFoldDB" id="A0A3Q3KCC7"/>
<dbReference type="GO" id="GO:0005506">
    <property type="term" value="F:iron ion binding"/>
    <property type="evidence" value="ECO:0007669"/>
    <property type="project" value="InterPro"/>
</dbReference>
<feature type="site" description="Essential for stabilizing binding to COTL1" evidence="10">
    <location>
        <position position="105"/>
    </location>
</feature>
<dbReference type="InterPro" id="IPR013819">
    <property type="entry name" value="LipOase_C"/>
</dbReference>
<dbReference type="GO" id="GO:0016702">
    <property type="term" value="F:oxidoreductase activity, acting on single donors with incorporation of molecular oxygen, incorporation of two atoms of oxygen"/>
    <property type="evidence" value="ECO:0007669"/>
    <property type="project" value="InterPro"/>
</dbReference>
<evidence type="ECO:0000259" key="12">
    <source>
        <dbReference type="PROSITE" id="PS50095"/>
    </source>
</evidence>
<dbReference type="SUPFAM" id="SSF49723">
    <property type="entry name" value="Lipase/lipooxygenase domain (PLAT/LH2 domain)"/>
    <property type="match status" value="1"/>
</dbReference>
<dbReference type="Ensembl" id="ENSMALT00000032391.1">
    <property type="protein sequence ID" value="ENSMALP00000031839.1"/>
    <property type="gene ID" value="ENSMALG00000021960.1"/>
</dbReference>
<keyword evidence="4" id="KW-0963">Cytoplasm</keyword>
<evidence type="ECO:0000256" key="4">
    <source>
        <dbReference type="ARBA" id="ARBA00022490"/>
    </source>
</evidence>
<feature type="domain" description="Lipoxygenase" evidence="13">
    <location>
        <begin position="120"/>
        <end position="330"/>
    </location>
</feature>
<evidence type="ECO:0000256" key="10">
    <source>
        <dbReference type="PIRSR" id="PIRSR601885-3"/>
    </source>
</evidence>
<feature type="binding site" evidence="9">
    <location>
        <position position="81"/>
    </location>
    <ligand>
        <name>Ca(2+)</name>
        <dbReference type="ChEBI" id="CHEBI:29108"/>
        <label>1</label>
    </ligand>
</feature>
<keyword evidence="7" id="KW-0560">Oxidoreductase</keyword>
<dbReference type="InterPro" id="IPR001024">
    <property type="entry name" value="PLAT/LH2_dom"/>
</dbReference>
<comment type="pathway">
    <text evidence="2">Lipid metabolism.</text>
</comment>
<keyword evidence="15" id="KW-1185">Reference proteome</keyword>
<evidence type="ECO:0000256" key="5">
    <source>
        <dbReference type="ARBA" id="ARBA00022723"/>
    </source>
</evidence>
<accession>A0A3Q3KCC7</accession>
<feature type="domain" description="Lipoxygenase" evidence="13">
    <location>
        <begin position="395"/>
        <end position="463"/>
    </location>
</feature>
<dbReference type="Gene3D" id="3.10.450.60">
    <property type="match status" value="1"/>
</dbReference>
<evidence type="ECO:0000256" key="9">
    <source>
        <dbReference type="PIRSR" id="PIRSR601885-2"/>
    </source>
</evidence>
<feature type="domain" description="PLAT" evidence="12">
    <location>
        <begin position="2"/>
        <end position="120"/>
    </location>
</feature>
<proteinExistence type="inferred from homology"/>
<reference evidence="14" key="1">
    <citation type="submission" date="2025-08" db="UniProtKB">
        <authorList>
            <consortium name="Ensembl"/>
        </authorList>
    </citation>
    <scope>IDENTIFICATION</scope>
</reference>
<evidence type="ECO:0000256" key="2">
    <source>
        <dbReference type="ARBA" id="ARBA00005189"/>
    </source>
</evidence>
<dbReference type="Gene3D" id="1.20.245.10">
    <property type="entry name" value="Lipoxygenase-1, Domain 5"/>
    <property type="match status" value="2"/>
</dbReference>
<dbReference type="InterPro" id="IPR036392">
    <property type="entry name" value="PLAT/LH2_dom_sf"/>
</dbReference>
<dbReference type="GO" id="GO:0005737">
    <property type="term" value="C:cytoplasm"/>
    <property type="evidence" value="ECO:0007669"/>
    <property type="project" value="UniProtKB-SubCell"/>
</dbReference>
<evidence type="ECO:0000256" key="7">
    <source>
        <dbReference type="ARBA" id="ARBA00023002"/>
    </source>
</evidence>
<dbReference type="GO" id="GO:0034440">
    <property type="term" value="P:lipid oxidation"/>
    <property type="evidence" value="ECO:0007669"/>
    <property type="project" value="InterPro"/>
</dbReference>
<evidence type="ECO:0000313" key="14">
    <source>
        <dbReference type="Ensembl" id="ENSMALP00000031839.1"/>
    </source>
</evidence>
<organism evidence="14 15">
    <name type="scientific">Monopterus albus</name>
    <name type="common">Swamp eel</name>
    <dbReference type="NCBI Taxonomy" id="43700"/>
    <lineage>
        <taxon>Eukaryota</taxon>
        <taxon>Metazoa</taxon>
        <taxon>Chordata</taxon>
        <taxon>Craniata</taxon>
        <taxon>Vertebrata</taxon>
        <taxon>Euteleostomi</taxon>
        <taxon>Actinopterygii</taxon>
        <taxon>Neopterygii</taxon>
        <taxon>Teleostei</taxon>
        <taxon>Neoteleostei</taxon>
        <taxon>Acanthomorphata</taxon>
        <taxon>Anabantaria</taxon>
        <taxon>Synbranchiformes</taxon>
        <taxon>Synbranchidae</taxon>
        <taxon>Monopterus</taxon>
    </lineage>
</organism>
<reference evidence="14" key="2">
    <citation type="submission" date="2025-09" db="UniProtKB">
        <authorList>
            <consortium name="Ensembl"/>
        </authorList>
    </citation>
    <scope>IDENTIFICATION</scope>
</reference>
<dbReference type="InterPro" id="IPR001885">
    <property type="entry name" value="LipOase_mml"/>
</dbReference>
<dbReference type="SUPFAM" id="SSF48484">
    <property type="entry name" value="Lipoxigenase"/>
    <property type="match status" value="2"/>
</dbReference>
<evidence type="ECO:0008006" key="16">
    <source>
        <dbReference type="Google" id="ProtNLM"/>
    </source>
</evidence>
<comment type="subcellular location">
    <subcellularLocation>
        <location evidence="1">Cytoplasm</location>
    </subcellularLocation>
</comment>
<dbReference type="InterPro" id="IPR036226">
    <property type="entry name" value="LipOase_C_sf"/>
</dbReference>
<evidence type="ECO:0000256" key="1">
    <source>
        <dbReference type="ARBA" id="ARBA00004496"/>
    </source>
</evidence>
<evidence type="ECO:0000256" key="3">
    <source>
        <dbReference type="ARBA" id="ARBA00009419"/>
    </source>
</evidence>
<evidence type="ECO:0000256" key="8">
    <source>
        <dbReference type="ARBA" id="ARBA00023098"/>
    </source>
</evidence>
<dbReference type="PRINTS" id="PR00467">
    <property type="entry name" value="MAMLPOXGNASE"/>
</dbReference>
<dbReference type="InterPro" id="IPR000907">
    <property type="entry name" value="LipOase"/>
</dbReference>
<dbReference type="PROSITE" id="PS51393">
    <property type="entry name" value="LIPOXYGENASE_3"/>
    <property type="match status" value="2"/>
</dbReference>
<evidence type="ECO:0000256" key="11">
    <source>
        <dbReference type="PROSITE-ProRule" id="PRU00152"/>
    </source>
</evidence>
<protein>
    <recommendedName>
        <fullName evidence="16">PLAT domain-containing protein</fullName>
    </recommendedName>
</protein>
<comment type="caution">
    <text evidence="11">Lacks conserved residue(s) required for the propagation of feature annotation.</text>
</comment>
<dbReference type="Gene3D" id="2.60.60.20">
    <property type="entry name" value="PLAT/LH2 domain"/>
    <property type="match status" value="1"/>
</dbReference>
<keyword evidence="5 9" id="KW-0479">Metal-binding</keyword>